<sequence length="163" mass="17387">MEFSPLEENGVVVVRGTGGGTRSGASVGTVGGAEGVVRAALLRHREQAPVGSEKTIVMRRSGVAVDLLSECVRRVAEAVVNAGVRNKCDQFPKTSEEKAAVKEGFLQRGAIPGVIGCMDGRLIAIIAPKGERNAAFVCRKDYYAENCLFICDADMRILTVYPM</sequence>
<dbReference type="EMBL" id="CM023470">
    <property type="protein sequence ID" value="KAH7977817.1"/>
    <property type="molecule type" value="Genomic_DNA"/>
</dbReference>
<evidence type="ECO:0000313" key="2">
    <source>
        <dbReference type="Proteomes" id="UP000821865"/>
    </source>
</evidence>
<keyword evidence="2" id="KW-1185">Reference proteome</keyword>
<protein>
    <submittedName>
        <fullName evidence="1">Uncharacterized protein</fullName>
    </submittedName>
</protein>
<organism evidence="1 2">
    <name type="scientific">Dermacentor silvarum</name>
    <name type="common">Tick</name>
    <dbReference type="NCBI Taxonomy" id="543639"/>
    <lineage>
        <taxon>Eukaryota</taxon>
        <taxon>Metazoa</taxon>
        <taxon>Ecdysozoa</taxon>
        <taxon>Arthropoda</taxon>
        <taxon>Chelicerata</taxon>
        <taxon>Arachnida</taxon>
        <taxon>Acari</taxon>
        <taxon>Parasitiformes</taxon>
        <taxon>Ixodida</taxon>
        <taxon>Ixodoidea</taxon>
        <taxon>Ixodidae</taxon>
        <taxon>Rhipicephalinae</taxon>
        <taxon>Dermacentor</taxon>
    </lineage>
</organism>
<accession>A0ACB8DT77</accession>
<gene>
    <name evidence="1" type="ORF">HPB49_003692</name>
</gene>
<evidence type="ECO:0000313" key="1">
    <source>
        <dbReference type="EMBL" id="KAH7977817.1"/>
    </source>
</evidence>
<dbReference type="Proteomes" id="UP000821865">
    <property type="component" value="Chromosome 1"/>
</dbReference>
<comment type="caution">
    <text evidence="1">The sequence shown here is derived from an EMBL/GenBank/DDBJ whole genome shotgun (WGS) entry which is preliminary data.</text>
</comment>
<proteinExistence type="predicted"/>
<name>A0ACB8DT77_DERSI</name>
<reference evidence="1" key="1">
    <citation type="submission" date="2020-05" db="EMBL/GenBank/DDBJ databases">
        <title>Large-scale comparative analyses of tick genomes elucidate their genetic diversity and vector capacities.</title>
        <authorList>
            <person name="Jia N."/>
            <person name="Wang J."/>
            <person name="Shi W."/>
            <person name="Du L."/>
            <person name="Sun Y."/>
            <person name="Zhan W."/>
            <person name="Jiang J."/>
            <person name="Wang Q."/>
            <person name="Zhang B."/>
            <person name="Ji P."/>
            <person name="Sakyi L.B."/>
            <person name="Cui X."/>
            <person name="Yuan T."/>
            <person name="Jiang B."/>
            <person name="Yang W."/>
            <person name="Lam T.T.-Y."/>
            <person name="Chang Q."/>
            <person name="Ding S."/>
            <person name="Wang X."/>
            <person name="Zhu J."/>
            <person name="Ruan X."/>
            <person name="Zhao L."/>
            <person name="Wei J."/>
            <person name="Que T."/>
            <person name="Du C."/>
            <person name="Cheng J."/>
            <person name="Dai P."/>
            <person name="Han X."/>
            <person name="Huang E."/>
            <person name="Gao Y."/>
            <person name="Liu J."/>
            <person name="Shao H."/>
            <person name="Ye R."/>
            <person name="Li L."/>
            <person name="Wei W."/>
            <person name="Wang X."/>
            <person name="Wang C."/>
            <person name="Yang T."/>
            <person name="Huo Q."/>
            <person name="Li W."/>
            <person name="Guo W."/>
            <person name="Chen H."/>
            <person name="Zhou L."/>
            <person name="Ni X."/>
            <person name="Tian J."/>
            <person name="Zhou Y."/>
            <person name="Sheng Y."/>
            <person name="Liu T."/>
            <person name="Pan Y."/>
            <person name="Xia L."/>
            <person name="Li J."/>
            <person name="Zhao F."/>
            <person name="Cao W."/>
        </authorList>
    </citation>
    <scope>NUCLEOTIDE SEQUENCE</scope>
    <source>
        <strain evidence="1">Dsil-2018</strain>
    </source>
</reference>